<evidence type="ECO:0000256" key="2">
    <source>
        <dbReference type="SAM" id="Phobius"/>
    </source>
</evidence>
<protein>
    <submittedName>
        <fullName evidence="3">GL24592</fullName>
    </submittedName>
</protein>
<feature type="transmembrane region" description="Helical" evidence="2">
    <location>
        <begin position="134"/>
        <end position="157"/>
    </location>
</feature>
<reference evidence="3 4" key="1">
    <citation type="journal article" date="2007" name="Nature">
        <title>Evolution of genes and genomes on the Drosophila phylogeny.</title>
        <authorList>
            <consortium name="Drosophila 12 Genomes Consortium"/>
            <person name="Clark A.G."/>
            <person name="Eisen M.B."/>
            <person name="Smith D.R."/>
            <person name="Bergman C.M."/>
            <person name="Oliver B."/>
            <person name="Markow T.A."/>
            <person name="Kaufman T.C."/>
            <person name="Kellis M."/>
            <person name="Gelbart W."/>
            <person name="Iyer V.N."/>
            <person name="Pollard D.A."/>
            <person name="Sackton T.B."/>
            <person name="Larracuente A.M."/>
            <person name="Singh N.D."/>
            <person name="Abad J.P."/>
            <person name="Abt D.N."/>
            <person name="Adryan B."/>
            <person name="Aguade M."/>
            <person name="Akashi H."/>
            <person name="Anderson W.W."/>
            <person name="Aquadro C.F."/>
            <person name="Ardell D.H."/>
            <person name="Arguello R."/>
            <person name="Artieri C.G."/>
            <person name="Barbash D.A."/>
            <person name="Barker D."/>
            <person name="Barsanti P."/>
            <person name="Batterham P."/>
            <person name="Batzoglou S."/>
            <person name="Begun D."/>
            <person name="Bhutkar A."/>
            <person name="Blanco E."/>
            <person name="Bosak S.A."/>
            <person name="Bradley R.K."/>
            <person name="Brand A.D."/>
            <person name="Brent M.R."/>
            <person name="Brooks A.N."/>
            <person name="Brown R.H."/>
            <person name="Butlin R.K."/>
            <person name="Caggese C."/>
            <person name="Calvi B.R."/>
            <person name="Bernardo de Carvalho A."/>
            <person name="Caspi A."/>
            <person name="Castrezana S."/>
            <person name="Celniker S.E."/>
            <person name="Chang J.L."/>
            <person name="Chapple C."/>
            <person name="Chatterji S."/>
            <person name="Chinwalla A."/>
            <person name="Civetta A."/>
            <person name="Clifton S.W."/>
            <person name="Comeron J.M."/>
            <person name="Costello J.C."/>
            <person name="Coyne J.A."/>
            <person name="Daub J."/>
            <person name="David R.G."/>
            <person name="Delcher A.L."/>
            <person name="Delehaunty K."/>
            <person name="Do C.B."/>
            <person name="Ebling H."/>
            <person name="Edwards K."/>
            <person name="Eickbush T."/>
            <person name="Evans J.D."/>
            <person name="Filipski A."/>
            <person name="Findeiss S."/>
            <person name="Freyhult E."/>
            <person name="Fulton L."/>
            <person name="Fulton R."/>
            <person name="Garcia A.C."/>
            <person name="Gardiner A."/>
            <person name="Garfield D.A."/>
            <person name="Garvin B.E."/>
            <person name="Gibson G."/>
            <person name="Gilbert D."/>
            <person name="Gnerre S."/>
            <person name="Godfrey J."/>
            <person name="Good R."/>
            <person name="Gotea V."/>
            <person name="Gravely B."/>
            <person name="Greenberg A.J."/>
            <person name="Griffiths-Jones S."/>
            <person name="Gross S."/>
            <person name="Guigo R."/>
            <person name="Gustafson E.A."/>
            <person name="Haerty W."/>
            <person name="Hahn M.W."/>
            <person name="Halligan D.L."/>
            <person name="Halpern A.L."/>
            <person name="Halter G.M."/>
            <person name="Han M.V."/>
            <person name="Heger A."/>
            <person name="Hillier L."/>
            <person name="Hinrichs A.S."/>
            <person name="Holmes I."/>
            <person name="Hoskins R.A."/>
            <person name="Hubisz M.J."/>
            <person name="Hultmark D."/>
            <person name="Huntley M.A."/>
            <person name="Jaffe D.B."/>
            <person name="Jagadeeshan S."/>
            <person name="Jeck W.R."/>
            <person name="Johnson J."/>
            <person name="Jones C.D."/>
            <person name="Jordan W.C."/>
            <person name="Karpen G.H."/>
            <person name="Kataoka E."/>
            <person name="Keightley P.D."/>
            <person name="Kheradpour P."/>
            <person name="Kirkness E.F."/>
            <person name="Koerich L.B."/>
            <person name="Kristiansen K."/>
            <person name="Kudrna D."/>
            <person name="Kulathinal R.J."/>
            <person name="Kumar S."/>
            <person name="Kwok R."/>
            <person name="Lander E."/>
            <person name="Langley C.H."/>
            <person name="Lapoint R."/>
            <person name="Lazzaro B.P."/>
            <person name="Lee S.J."/>
            <person name="Levesque L."/>
            <person name="Li R."/>
            <person name="Lin C.F."/>
            <person name="Lin M.F."/>
            <person name="Lindblad-Toh K."/>
            <person name="Llopart A."/>
            <person name="Long M."/>
            <person name="Low L."/>
            <person name="Lozovsky E."/>
            <person name="Lu J."/>
            <person name="Luo M."/>
            <person name="Machado C.A."/>
            <person name="Makalowski W."/>
            <person name="Marzo M."/>
            <person name="Matsuda M."/>
            <person name="Matzkin L."/>
            <person name="McAllister B."/>
            <person name="McBride C.S."/>
            <person name="McKernan B."/>
            <person name="McKernan K."/>
            <person name="Mendez-Lago M."/>
            <person name="Minx P."/>
            <person name="Mollenhauer M.U."/>
            <person name="Montooth K."/>
            <person name="Mount S.M."/>
            <person name="Mu X."/>
            <person name="Myers E."/>
            <person name="Negre B."/>
            <person name="Newfeld S."/>
            <person name="Nielsen R."/>
            <person name="Noor M.A."/>
            <person name="O'Grady P."/>
            <person name="Pachter L."/>
            <person name="Papaceit M."/>
            <person name="Parisi M.J."/>
            <person name="Parisi M."/>
            <person name="Parts L."/>
            <person name="Pedersen J.S."/>
            <person name="Pesole G."/>
            <person name="Phillippy A.M."/>
            <person name="Ponting C.P."/>
            <person name="Pop M."/>
            <person name="Porcelli D."/>
            <person name="Powell J.R."/>
            <person name="Prohaska S."/>
            <person name="Pruitt K."/>
            <person name="Puig M."/>
            <person name="Quesneville H."/>
            <person name="Ram K.R."/>
            <person name="Rand D."/>
            <person name="Rasmussen M.D."/>
            <person name="Reed L.K."/>
            <person name="Reenan R."/>
            <person name="Reily A."/>
            <person name="Remington K.A."/>
            <person name="Rieger T.T."/>
            <person name="Ritchie M.G."/>
            <person name="Robin C."/>
            <person name="Rogers Y.H."/>
            <person name="Rohde C."/>
            <person name="Rozas J."/>
            <person name="Rubenfield M.J."/>
            <person name="Ruiz A."/>
            <person name="Russo S."/>
            <person name="Salzberg S.L."/>
            <person name="Sanchez-Gracia A."/>
            <person name="Saranga D.J."/>
            <person name="Sato H."/>
            <person name="Schaeffer S.W."/>
            <person name="Schatz M.C."/>
            <person name="Schlenke T."/>
            <person name="Schwartz R."/>
            <person name="Segarra C."/>
            <person name="Singh R.S."/>
            <person name="Sirot L."/>
            <person name="Sirota M."/>
            <person name="Sisneros N.B."/>
            <person name="Smith C.D."/>
            <person name="Smith T.F."/>
            <person name="Spieth J."/>
            <person name="Stage D.E."/>
            <person name="Stark A."/>
            <person name="Stephan W."/>
            <person name="Strausberg R.L."/>
            <person name="Strempel S."/>
            <person name="Sturgill D."/>
            <person name="Sutton G."/>
            <person name="Sutton G.G."/>
            <person name="Tao W."/>
            <person name="Teichmann S."/>
            <person name="Tobari Y.N."/>
            <person name="Tomimura Y."/>
            <person name="Tsolas J.M."/>
            <person name="Valente V.L."/>
            <person name="Venter E."/>
            <person name="Venter J.C."/>
            <person name="Vicario S."/>
            <person name="Vieira F.G."/>
            <person name="Vilella A.J."/>
            <person name="Villasante A."/>
            <person name="Walenz B."/>
            <person name="Wang J."/>
            <person name="Wasserman M."/>
            <person name="Watts T."/>
            <person name="Wilson D."/>
            <person name="Wilson R.K."/>
            <person name="Wing R.A."/>
            <person name="Wolfner M.F."/>
            <person name="Wong A."/>
            <person name="Wong G.K."/>
            <person name="Wu C.I."/>
            <person name="Wu G."/>
            <person name="Yamamoto D."/>
            <person name="Yang H.P."/>
            <person name="Yang S.P."/>
            <person name="Yorke J.A."/>
            <person name="Yoshida K."/>
            <person name="Zdobnov E."/>
            <person name="Zhang P."/>
            <person name="Zhang Y."/>
            <person name="Zimin A.V."/>
            <person name="Baldwin J."/>
            <person name="Abdouelleil A."/>
            <person name="Abdulkadir J."/>
            <person name="Abebe A."/>
            <person name="Abera B."/>
            <person name="Abreu J."/>
            <person name="Acer S.C."/>
            <person name="Aftuck L."/>
            <person name="Alexander A."/>
            <person name="An P."/>
            <person name="Anderson E."/>
            <person name="Anderson S."/>
            <person name="Arachi H."/>
            <person name="Azer M."/>
            <person name="Bachantsang P."/>
            <person name="Barry A."/>
            <person name="Bayul T."/>
            <person name="Berlin A."/>
            <person name="Bessette D."/>
            <person name="Bloom T."/>
            <person name="Blye J."/>
            <person name="Boguslavskiy L."/>
            <person name="Bonnet C."/>
            <person name="Boukhgalter B."/>
            <person name="Bourzgui I."/>
            <person name="Brown A."/>
            <person name="Cahill P."/>
            <person name="Channer S."/>
            <person name="Cheshatsang Y."/>
            <person name="Chuda L."/>
            <person name="Citroen M."/>
            <person name="Collymore A."/>
            <person name="Cooke P."/>
            <person name="Costello M."/>
            <person name="D'Aco K."/>
            <person name="Daza R."/>
            <person name="De Haan G."/>
            <person name="DeGray S."/>
            <person name="DeMaso C."/>
            <person name="Dhargay N."/>
            <person name="Dooley K."/>
            <person name="Dooley E."/>
            <person name="Doricent M."/>
            <person name="Dorje P."/>
            <person name="Dorjee K."/>
            <person name="Dupes A."/>
            <person name="Elong R."/>
            <person name="Falk J."/>
            <person name="Farina A."/>
            <person name="Faro S."/>
            <person name="Ferguson D."/>
            <person name="Fisher S."/>
            <person name="Foley C.D."/>
            <person name="Franke A."/>
            <person name="Friedrich D."/>
            <person name="Gadbois L."/>
            <person name="Gearin G."/>
            <person name="Gearin C.R."/>
            <person name="Giannoukos G."/>
            <person name="Goode T."/>
            <person name="Graham J."/>
            <person name="Grandbois E."/>
            <person name="Grewal S."/>
            <person name="Gyaltsen K."/>
            <person name="Hafez N."/>
            <person name="Hagos B."/>
            <person name="Hall J."/>
            <person name="Henson C."/>
            <person name="Hollinger A."/>
            <person name="Honan T."/>
            <person name="Huard M.D."/>
            <person name="Hughes L."/>
            <person name="Hurhula B."/>
            <person name="Husby M.E."/>
            <person name="Kamat A."/>
            <person name="Kanga B."/>
            <person name="Kashin S."/>
            <person name="Khazanovich D."/>
            <person name="Kisner P."/>
            <person name="Lance K."/>
            <person name="Lara M."/>
            <person name="Lee W."/>
            <person name="Lennon N."/>
            <person name="Letendre F."/>
            <person name="LeVine R."/>
            <person name="Lipovsky A."/>
            <person name="Liu X."/>
            <person name="Liu J."/>
            <person name="Liu S."/>
            <person name="Lokyitsang T."/>
            <person name="Lokyitsang Y."/>
            <person name="Lubonja R."/>
            <person name="Lui A."/>
            <person name="MacDonald P."/>
            <person name="Magnisalis V."/>
            <person name="Maru K."/>
            <person name="Matthews C."/>
            <person name="McCusker W."/>
            <person name="McDonough S."/>
            <person name="Mehta T."/>
            <person name="Meldrim J."/>
            <person name="Meneus L."/>
            <person name="Mihai O."/>
            <person name="Mihalev A."/>
            <person name="Mihova T."/>
            <person name="Mittelman R."/>
            <person name="Mlenga V."/>
            <person name="Montmayeur A."/>
            <person name="Mulrain L."/>
            <person name="Navidi A."/>
            <person name="Naylor J."/>
            <person name="Negash T."/>
            <person name="Nguyen T."/>
            <person name="Nguyen N."/>
            <person name="Nicol R."/>
            <person name="Norbu C."/>
            <person name="Norbu N."/>
            <person name="Novod N."/>
            <person name="O'Neill B."/>
            <person name="Osman S."/>
            <person name="Markiewicz E."/>
            <person name="Oyono O.L."/>
            <person name="Patti C."/>
            <person name="Phunkhang P."/>
            <person name="Pierre F."/>
            <person name="Priest M."/>
            <person name="Raghuraman S."/>
            <person name="Rege F."/>
            <person name="Reyes R."/>
            <person name="Rise C."/>
            <person name="Rogov P."/>
            <person name="Ross K."/>
            <person name="Ryan E."/>
            <person name="Settipalli S."/>
            <person name="Shea T."/>
            <person name="Sherpa N."/>
            <person name="Shi L."/>
            <person name="Shih D."/>
            <person name="Sparrow T."/>
            <person name="Spaulding J."/>
            <person name="Stalker J."/>
            <person name="Stange-Thomann N."/>
            <person name="Stavropoulos S."/>
            <person name="Stone C."/>
            <person name="Strader C."/>
            <person name="Tesfaye S."/>
            <person name="Thomson T."/>
            <person name="Thoulutsang Y."/>
            <person name="Thoulutsang D."/>
            <person name="Topham K."/>
            <person name="Topping I."/>
            <person name="Tsamla T."/>
            <person name="Vassiliev H."/>
            <person name="Vo A."/>
            <person name="Wangchuk T."/>
            <person name="Wangdi T."/>
            <person name="Weiand M."/>
            <person name="Wilkinson J."/>
            <person name="Wilson A."/>
            <person name="Yadav S."/>
            <person name="Young G."/>
            <person name="Yu Q."/>
            <person name="Zembek L."/>
            <person name="Zhong D."/>
            <person name="Zimmer A."/>
            <person name="Zwirko Z."/>
            <person name="Jaffe D.B."/>
            <person name="Alvarez P."/>
            <person name="Brockman W."/>
            <person name="Butler J."/>
            <person name="Chin C."/>
            <person name="Gnerre S."/>
            <person name="Grabherr M."/>
            <person name="Kleber M."/>
            <person name="Mauceli E."/>
            <person name="MacCallum I."/>
        </authorList>
    </citation>
    <scope>NUCLEOTIDE SEQUENCE [LARGE SCALE GENOMIC DNA]</scope>
    <source>
        <strain evidence="4">MSH-3 / Tucson 14011-0111.49</strain>
    </source>
</reference>
<evidence type="ECO:0000256" key="1">
    <source>
        <dbReference type="SAM" id="MobiDB-lite"/>
    </source>
</evidence>
<keyword evidence="4" id="KW-1185">Reference proteome</keyword>
<gene>
    <name evidence="3" type="primary">Dper\GL24592</name>
    <name evidence="3" type="ORF">Dper_GL24592</name>
</gene>
<accession>B4H5Z3</accession>
<dbReference type="AlphaFoldDB" id="B4H5Z3"/>
<feature type="transmembrane region" description="Helical" evidence="2">
    <location>
        <begin position="103"/>
        <end position="122"/>
    </location>
</feature>
<dbReference type="eggNOG" id="ENOG502SCTS">
    <property type="taxonomic scope" value="Eukaryota"/>
</dbReference>
<keyword evidence="2" id="KW-1133">Transmembrane helix</keyword>
<dbReference type="HOGENOM" id="CLU_763477_0_0_1"/>
<feature type="transmembrane region" description="Helical" evidence="2">
    <location>
        <begin position="191"/>
        <end position="217"/>
    </location>
</feature>
<dbReference type="OMA" id="AAICCMD"/>
<dbReference type="KEGG" id="dpe:6601140"/>
<feature type="region of interest" description="Disordered" evidence="1">
    <location>
        <begin position="342"/>
        <end position="363"/>
    </location>
</feature>
<name>B4H5Z3_DROPE</name>
<evidence type="ECO:0000313" key="3">
    <source>
        <dbReference type="EMBL" id="EDW33210.1"/>
    </source>
</evidence>
<sequence length="363" mass="40729">MYPPSIKNFPSLKTAVVWASVLGVLQSIIWIGLTITAICAYNCVLYITDDFNFGTMIKTVFFDLYFKGSCKMSTADYQNYDYGILKTVETVFDPSQVLIWDCFYLGLSVCWLIVSIVLLLCVRKDNAKLSLIAIAHWAFFVAVICCMDVASGVIFGIDYGRFQATALTYNANTINAEPVLPMASTLMAGGVAAISMMIISFKGFILWFINVGLLIYLSMRATRIVTDKDSEDTLFNPRKDSNDILTTRTPIRAYEEEKVEFQAYNNAGYMPDNRSSAETIEVNEQAIVRAAHMSLDANLMDRRFRDINAFQQYPAPNPQDSRPLRQTSLVPRQETVVVATSGFPMPDYTPQPSPSGILRHPQY</sequence>
<dbReference type="Proteomes" id="UP000008744">
    <property type="component" value="Unassembled WGS sequence"/>
</dbReference>
<evidence type="ECO:0000313" key="4">
    <source>
        <dbReference type="Proteomes" id="UP000008744"/>
    </source>
</evidence>
<dbReference type="EMBL" id="CH479212">
    <property type="protein sequence ID" value="EDW33210.1"/>
    <property type="molecule type" value="Genomic_DNA"/>
</dbReference>
<keyword evidence="2" id="KW-0472">Membrane</keyword>
<dbReference type="OrthoDB" id="10264154at2759"/>
<dbReference type="STRING" id="7234.B4H5Z3"/>
<organism evidence="4">
    <name type="scientific">Drosophila persimilis</name>
    <name type="common">Fruit fly</name>
    <dbReference type="NCBI Taxonomy" id="7234"/>
    <lineage>
        <taxon>Eukaryota</taxon>
        <taxon>Metazoa</taxon>
        <taxon>Ecdysozoa</taxon>
        <taxon>Arthropoda</taxon>
        <taxon>Hexapoda</taxon>
        <taxon>Insecta</taxon>
        <taxon>Pterygota</taxon>
        <taxon>Neoptera</taxon>
        <taxon>Endopterygota</taxon>
        <taxon>Diptera</taxon>
        <taxon>Brachycera</taxon>
        <taxon>Muscomorpha</taxon>
        <taxon>Ephydroidea</taxon>
        <taxon>Drosophilidae</taxon>
        <taxon>Drosophila</taxon>
        <taxon>Sophophora</taxon>
    </lineage>
</organism>
<proteinExistence type="predicted"/>
<dbReference type="PhylomeDB" id="B4H5Z3"/>
<keyword evidence="2" id="KW-0812">Transmembrane</keyword>
<feature type="transmembrane region" description="Helical" evidence="2">
    <location>
        <begin position="21"/>
        <end position="47"/>
    </location>
</feature>